<feature type="transmembrane region" description="Helical" evidence="1">
    <location>
        <begin position="84"/>
        <end position="106"/>
    </location>
</feature>
<keyword evidence="1" id="KW-0472">Membrane</keyword>
<dbReference type="Proteomes" id="UP000036406">
    <property type="component" value="Chromosome"/>
</dbReference>
<protein>
    <submittedName>
        <fullName evidence="2">Uncharacterized protein</fullName>
    </submittedName>
</protein>
<name>A0A0H4I0R6_9GAMM</name>
<evidence type="ECO:0000256" key="1">
    <source>
        <dbReference type="SAM" id="Phobius"/>
    </source>
</evidence>
<dbReference type="STRING" id="330734.ABA45_02480"/>
<dbReference type="EMBL" id="CP011494">
    <property type="protein sequence ID" value="AKO51423.1"/>
    <property type="molecule type" value="Genomic_DNA"/>
</dbReference>
<accession>A0A0H4I0R6</accession>
<dbReference type="RefSeq" id="WP_048384201.1">
    <property type="nucleotide sequence ID" value="NZ_CP011494.1"/>
</dbReference>
<keyword evidence="3" id="KW-1185">Reference proteome</keyword>
<sequence length="111" mass="12212">MKDPGHSSNRLRKPLLILEFTALATLLGSMLWFGSSTPPGEVLAPAWLLIPAVASLLVFTSFIGLMYLRWVVAAGAERQNRHKLIFALMALTMSSVWLYGIANTWISLNAP</sequence>
<proteinExistence type="predicted"/>
<evidence type="ECO:0000313" key="2">
    <source>
        <dbReference type="EMBL" id="AKO51423.1"/>
    </source>
</evidence>
<keyword evidence="1" id="KW-0812">Transmembrane</keyword>
<dbReference type="KEGG" id="mpq:ABA45_02480"/>
<evidence type="ECO:0000313" key="3">
    <source>
        <dbReference type="Proteomes" id="UP000036406"/>
    </source>
</evidence>
<organism evidence="2 3">
    <name type="scientific">Marinobacter psychrophilus</name>
    <dbReference type="NCBI Taxonomy" id="330734"/>
    <lineage>
        <taxon>Bacteria</taxon>
        <taxon>Pseudomonadati</taxon>
        <taxon>Pseudomonadota</taxon>
        <taxon>Gammaproteobacteria</taxon>
        <taxon>Pseudomonadales</taxon>
        <taxon>Marinobacteraceae</taxon>
        <taxon>Marinobacter</taxon>
    </lineage>
</organism>
<feature type="transmembrane region" description="Helical" evidence="1">
    <location>
        <begin position="46"/>
        <end position="72"/>
    </location>
</feature>
<feature type="transmembrane region" description="Helical" evidence="1">
    <location>
        <begin position="15"/>
        <end position="34"/>
    </location>
</feature>
<dbReference type="AlphaFoldDB" id="A0A0H4I0R6"/>
<keyword evidence="1" id="KW-1133">Transmembrane helix</keyword>
<gene>
    <name evidence="2" type="ORF">ABA45_02480</name>
</gene>
<reference evidence="2 3" key="1">
    <citation type="submission" date="2015-05" db="EMBL/GenBank/DDBJ databases">
        <title>Complete genome of Marinobacter psychrophilus strain 20041T isolated from sea-ice of the Canadian Basin.</title>
        <authorList>
            <person name="Song L."/>
            <person name="Ren L."/>
            <person name="Yu Y."/>
            <person name="Wang X."/>
        </authorList>
    </citation>
    <scope>NUCLEOTIDE SEQUENCE [LARGE SCALE GENOMIC DNA]</scope>
    <source>
        <strain evidence="2 3">20041</strain>
    </source>
</reference>
<dbReference type="PATRIC" id="fig|330734.3.peg.557"/>